<dbReference type="PANTHER" id="PTHR30055">
    <property type="entry name" value="HTH-TYPE TRANSCRIPTIONAL REGULATOR RUTR"/>
    <property type="match status" value="1"/>
</dbReference>
<evidence type="ECO:0000313" key="8">
    <source>
        <dbReference type="Proteomes" id="UP000640052"/>
    </source>
</evidence>
<keyword evidence="2" id="KW-0805">Transcription regulation</keyword>
<evidence type="ECO:0000256" key="5">
    <source>
        <dbReference type="PROSITE-ProRule" id="PRU00335"/>
    </source>
</evidence>
<evidence type="ECO:0000256" key="1">
    <source>
        <dbReference type="ARBA" id="ARBA00022491"/>
    </source>
</evidence>
<evidence type="ECO:0000313" key="7">
    <source>
        <dbReference type="EMBL" id="GIH26795.1"/>
    </source>
</evidence>
<organism evidence="7 8">
    <name type="scientific">Acrocarpospora phusangensis</name>
    <dbReference type="NCBI Taxonomy" id="1070424"/>
    <lineage>
        <taxon>Bacteria</taxon>
        <taxon>Bacillati</taxon>
        <taxon>Actinomycetota</taxon>
        <taxon>Actinomycetes</taxon>
        <taxon>Streptosporangiales</taxon>
        <taxon>Streptosporangiaceae</taxon>
        <taxon>Acrocarpospora</taxon>
    </lineage>
</organism>
<keyword evidence="8" id="KW-1185">Reference proteome</keyword>
<dbReference type="InterPro" id="IPR009057">
    <property type="entry name" value="Homeodomain-like_sf"/>
</dbReference>
<evidence type="ECO:0000256" key="4">
    <source>
        <dbReference type="ARBA" id="ARBA00023163"/>
    </source>
</evidence>
<accession>A0A919USU6</accession>
<dbReference type="InterPro" id="IPR050109">
    <property type="entry name" value="HTH-type_TetR-like_transc_reg"/>
</dbReference>
<dbReference type="AlphaFoldDB" id="A0A919USU6"/>
<dbReference type="InterPro" id="IPR001647">
    <property type="entry name" value="HTH_TetR"/>
</dbReference>
<dbReference type="PRINTS" id="PR00455">
    <property type="entry name" value="HTHTETR"/>
</dbReference>
<sequence>MRREDLLRVACEVIAAQGFGHTRTVDIAQAAGVSQALLFYHFETKDNLFAQAFGYAAERDLDNLSALLESAGGPMEKLRAMLKLYSPTGKSKSWALWIDAWSESMRNQALEDVSRTLDLRWKDALASILRDGADEGVFKCPDPEGAAWRLMSLIDGLTVQVTVHKRMLTRARLFELVRTAVAIELTLEPDQLI</sequence>
<proteinExistence type="predicted"/>
<feature type="DNA-binding region" description="H-T-H motif" evidence="5">
    <location>
        <begin position="23"/>
        <end position="42"/>
    </location>
</feature>
<dbReference type="GO" id="GO:0003700">
    <property type="term" value="F:DNA-binding transcription factor activity"/>
    <property type="evidence" value="ECO:0007669"/>
    <property type="project" value="TreeGrafter"/>
</dbReference>
<evidence type="ECO:0000259" key="6">
    <source>
        <dbReference type="PROSITE" id="PS50977"/>
    </source>
</evidence>
<dbReference type="SUPFAM" id="SSF48498">
    <property type="entry name" value="Tetracyclin repressor-like, C-terminal domain"/>
    <property type="match status" value="1"/>
</dbReference>
<keyword evidence="4" id="KW-0804">Transcription</keyword>
<gene>
    <name evidence="7" type="ORF">Aph01nite_51050</name>
</gene>
<dbReference type="SUPFAM" id="SSF46689">
    <property type="entry name" value="Homeodomain-like"/>
    <property type="match status" value="1"/>
</dbReference>
<dbReference type="EMBL" id="BOOA01000045">
    <property type="protein sequence ID" value="GIH26795.1"/>
    <property type="molecule type" value="Genomic_DNA"/>
</dbReference>
<dbReference type="GO" id="GO:0000976">
    <property type="term" value="F:transcription cis-regulatory region binding"/>
    <property type="evidence" value="ECO:0007669"/>
    <property type="project" value="TreeGrafter"/>
</dbReference>
<dbReference type="Pfam" id="PF00440">
    <property type="entry name" value="TetR_N"/>
    <property type="match status" value="1"/>
</dbReference>
<protein>
    <submittedName>
        <fullName evidence="7">TetR family transcriptional regulator</fullName>
    </submittedName>
</protein>
<dbReference type="InterPro" id="IPR036271">
    <property type="entry name" value="Tet_transcr_reg_TetR-rel_C_sf"/>
</dbReference>
<feature type="domain" description="HTH tetR-type" evidence="6">
    <location>
        <begin position="1"/>
        <end position="60"/>
    </location>
</feature>
<dbReference type="PANTHER" id="PTHR30055:SF200">
    <property type="entry name" value="HTH-TYPE TRANSCRIPTIONAL REPRESSOR BDCR"/>
    <property type="match status" value="1"/>
</dbReference>
<name>A0A919USU6_9ACTN</name>
<evidence type="ECO:0000256" key="2">
    <source>
        <dbReference type="ARBA" id="ARBA00023015"/>
    </source>
</evidence>
<dbReference type="Gene3D" id="1.10.357.10">
    <property type="entry name" value="Tetracycline Repressor, domain 2"/>
    <property type="match status" value="1"/>
</dbReference>
<dbReference type="PROSITE" id="PS50977">
    <property type="entry name" value="HTH_TETR_2"/>
    <property type="match status" value="1"/>
</dbReference>
<reference evidence="7" key="1">
    <citation type="submission" date="2021-01" db="EMBL/GenBank/DDBJ databases">
        <title>Whole genome shotgun sequence of Acrocarpospora phusangensis NBRC 108782.</title>
        <authorList>
            <person name="Komaki H."/>
            <person name="Tamura T."/>
        </authorList>
    </citation>
    <scope>NUCLEOTIDE SEQUENCE</scope>
    <source>
        <strain evidence="7">NBRC 108782</strain>
    </source>
</reference>
<keyword evidence="1" id="KW-0678">Repressor</keyword>
<comment type="caution">
    <text evidence="7">The sequence shown here is derived from an EMBL/GenBank/DDBJ whole genome shotgun (WGS) entry which is preliminary data.</text>
</comment>
<keyword evidence="3 5" id="KW-0238">DNA-binding</keyword>
<evidence type="ECO:0000256" key="3">
    <source>
        <dbReference type="ARBA" id="ARBA00023125"/>
    </source>
</evidence>
<dbReference type="Proteomes" id="UP000640052">
    <property type="component" value="Unassembled WGS sequence"/>
</dbReference>
<dbReference type="Pfam" id="PF13977">
    <property type="entry name" value="TetR_C_6"/>
    <property type="match status" value="1"/>
</dbReference>
<dbReference type="InterPro" id="IPR039538">
    <property type="entry name" value="BetI_C"/>
</dbReference>